<proteinExistence type="predicted"/>
<evidence type="ECO:0000313" key="1">
    <source>
        <dbReference type="EMBL" id="NNJ25927.1"/>
    </source>
</evidence>
<gene>
    <name evidence="1" type="ORF">LzC2_20040</name>
</gene>
<evidence type="ECO:0000313" key="2">
    <source>
        <dbReference type="Proteomes" id="UP000609651"/>
    </source>
</evidence>
<accession>A0ABX1VDG0</accession>
<sequence>MKSLDVRLALAAGVALAAAIGLTAADRPALAALLCVIVAELAEV</sequence>
<organism evidence="1 2">
    <name type="scientific">Alienimonas chondri</name>
    <dbReference type="NCBI Taxonomy" id="2681879"/>
    <lineage>
        <taxon>Bacteria</taxon>
        <taxon>Pseudomonadati</taxon>
        <taxon>Planctomycetota</taxon>
        <taxon>Planctomycetia</taxon>
        <taxon>Planctomycetales</taxon>
        <taxon>Planctomycetaceae</taxon>
        <taxon>Alienimonas</taxon>
    </lineage>
</organism>
<name>A0ABX1VDG0_9PLAN</name>
<evidence type="ECO:0008006" key="3">
    <source>
        <dbReference type="Google" id="ProtNLM"/>
    </source>
</evidence>
<dbReference type="EMBL" id="WTPX01000054">
    <property type="protein sequence ID" value="NNJ25927.1"/>
    <property type="molecule type" value="Genomic_DNA"/>
</dbReference>
<comment type="caution">
    <text evidence="1">The sequence shown here is derived from an EMBL/GenBank/DDBJ whole genome shotgun (WGS) entry which is preliminary data.</text>
</comment>
<dbReference type="Proteomes" id="UP000609651">
    <property type="component" value="Unassembled WGS sequence"/>
</dbReference>
<protein>
    <recommendedName>
        <fullName evidence="3">Phosphatidate cytidylyltransferase</fullName>
    </recommendedName>
</protein>
<reference evidence="1 2" key="1">
    <citation type="journal article" date="2020" name="Syst. Appl. Microbiol.">
        <title>Alienimonas chondri sp. nov., a novel planctomycete isolated from the biofilm of the red alga Chondrus crispus.</title>
        <authorList>
            <person name="Vitorino I."/>
            <person name="Albuquerque L."/>
            <person name="Wiegand S."/>
            <person name="Kallscheuer N."/>
            <person name="da Costa M.S."/>
            <person name="Lobo-da-Cunha A."/>
            <person name="Jogler C."/>
            <person name="Lage O.M."/>
        </authorList>
    </citation>
    <scope>NUCLEOTIDE SEQUENCE [LARGE SCALE GENOMIC DNA]</scope>
    <source>
        <strain evidence="1 2">LzC2</strain>
    </source>
</reference>
<keyword evidence="2" id="KW-1185">Reference proteome</keyword>